<evidence type="ECO:0000313" key="1">
    <source>
        <dbReference type="EMBL" id="KAL2711609.1"/>
    </source>
</evidence>
<gene>
    <name evidence="1" type="ORF">V1478_018630</name>
</gene>
<proteinExistence type="predicted"/>
<comment type="caution">
    <text evidence="1">The sequence shown here is derived from an EMBL/GenBank/DDBJ whole genome shotgun (WGS) entry which is preliminary data.</text>
</comment>
<name>A0ABD1ZTA4_VESSQ</name>
<accession>A0ABD1ZTA4</accession>
<organism evidence="1 2">
    <name type="scientific">Vespula squamosa</name>
    <name type="common">Southern yellow jacket</name>
    <name type="synonym">Wasp</name>
    <dbReference type="NCBI Taxonomy" id="30214"/>
    <lineage>
        <taxon>Eukaryota</taxon>
        <taxon>Metazoa</taxon>
        <taxon>Ecdysozoa</taxon>
        <taxon>Arthropoda</taxon>
        <taxon>Hexapoda</taxon>
        <taxon>Insecta</taxon>
        <taxon>Pterygota</taxon>
        <taxon>Neoptera</taxon>
        <taxon>Endopterygota</taxon>
        <taxon>Hymenoptera</taxon>
        <taxon>Apocrita</taxon>
        <taxon>Aculeata</taxon>
        <taxon>Vespoidea</taxon>
        <taxon>Vespidae</taxon>
        <taxon>Vespinae</taxon>
        <taxon>Vespula</taxon>
    </lineage>
</organism>
<dbReference type="Proteomes" id="UP001607302">
    <property type="component" value="Unassembled WGS sequence"/>
</dbReference>
<keyword evidence="2" id="KW-1185">Reference proteome</keyword>
<evidence type="ECO:0000313" key="2">
    <source>
        <dbReference type="Proteomes" id="UP001607302"/>
    </source>
</evidence>
<reference evidence="1 2" key="1">
    <citation type="journal article" date="2024" name="Ann. Entomol. Soc. Am.">
        <title>Genomic analyses of the southern and eastern yellowjacket wasps (Hymenoptera: Vespidae) reveal evolutionary signatures of social life.</title>
        <authorList>
            <person name="Catto M.A."/>
            <person name="Caine P.B."/>
            <person name="Orr S.E."/>
            <person name="Hunt B.G."/>
            <person name="Goodisman M.A.D."/>
        </authorList>
    </citation>
    <scope>NUCLEOTIDE SEQUENCE [LARGE SCALE GENOMIC DNA]</scope>
    <source>
        <strain evidence="1">233</strain>
        <tissue evidence="1">Head and thorax</tissue>
    </source>
</reference>
<dbReference type="AlphaFoldDB" id="A0ABD1ZTA4"/>
<sequence length="100" mass="11541">MANIPPIVALSRILLLTKTKLNIFIVNSNLNNLKQSYNICSDNNVLHICKKIYDKDFNSKKTYSQIVLLSTNDKFDNGSYHIVCTKVKEIEVFHKIVHNF</sequence>
<dbReference type="EMBL" id="JAUDFV010000173">
    <property type="protein sequence ID" value="KAL2711609.1"/>
    <property type="molecule type" value="Genomic_DNA"/>
</dbReference>
<protein>
    <submittedName>
        <fullName evidence="1">Uncharacterized protein</fullName>
    </submittedName>
</protein>